<dbReference type="InterPro" id="IPR036950">
    <property type="entry name" value="PBP_transglycosylase"/>
</dbReference>
<reference evidence="16 17" key="1">
    <citation type="journal article" date="2021" name="Int. J. Syst. Evol. Microbiol.">
        <title>Characterization of a novel transitional group Rickettsia species (Rickettsia tillamookensis sp. nov.) from the western black-legged tick, Ixodes pacificus.</title>
        <authorList>
            <person name="Gauthier D.T."/>
            <person name="Karpathy S.E."/>
            <person name="Grizzard S.L."/>
            <person name="Batra D."/>
            <person name="Rowe L.A."/>
            <person name="Paddock C.D."/>
        </authorList>
    </citation>
    <scope>NUCLEOTIDE SEQUENCE [LARGE SCALE GENOMIC DNA]</scope>
    <source>
        <strain evidence="16 17">Tillamook 23</strain>
    </source>
</reference>
<feature type="domain" description="Penicillin-binding C-terminal" evidence="15">
    <location>
        <begin position="706"/>
        <end position="784"/>
    </location>
</feature>
<evidence type="ECO:0000256" key="1">
    <source>
        <dbReference type="ARBA" id="ARBA00004752"/>
    </source>
</evidence>
<evidence type="ECO:0000259" key="15">
    <source>
        <dbReference type="Pfam" id="PF06832"/>
    </source>
</evidence>
<dbReference type="Gene3D" id="1.10.3810.10">
    <property type="entry name" value="Biosynthetic peptidoglycan transglycosylase-like"/>
    <property type="match status" value="1"/>
</dbReference>
<proteinExistence type="inferred from homology"/>
<evidence type="ECO:0000256" key="3">
    <source>
        <dbReference type="ARBA" id="ARBA00007739"/>
    </source>
</evidence>
<dbReference type="InterPro" id="IPR012338">
    <property type="entry name" value="Beta-lactam/transpept-like"/>
</dbReference>
<keyword evidence="12" id="KW-1133">Transmembrane helix</keyword>
<dbReference type="EMBL" id="CP060138">
    <property type="protein sequence ID" value="QQV74723.1"/>
    <property type="molecule type" value="Genomic_DNA"/>
</dbReference>
<dbReference type="PANTHER" id="PTHR32282:SF15">
    <property type="entry name" value="PENICILLIN-BINDING PROTEIN 1C"/>
    <property type="match status" value="1"/>
</dbReference>
<evidence type="ECO:0000256" key="11">
    <source>
        <dbReference type="ARBA" id="ARBA00049902"/>
    </source>
</evidence>
<keyword evidence="7" id="KW-0808">Transferase</keyword>
<accession>A0A9E6MH05</accession>
<dbReference type="InterPro" id="IPR022439">
    <property type="entry name" value="RPE4"/>
</dbReference>
<dbReference type="InterPro" id="IPR050396">
    <property type="entry name" value="Glycosyltr_51/Transpeptidase"/>
</dbReference>
<dbReference type="Pfam" id="PF00912">
    <property type="entry name" value="Transgly"/>
    <property type="match status" value="1"/>
</dbReference>
<comment type="pathway">
    <text evidence="1">Cell wall biogenesis; peptidoglycan biosynthesis.</text>
</comment>
<organism evidence="16 17">
    <name type="scientific">Rickettsia tillamookensis</name>
    <dbReference type="NCBI Taxonomy" id="2761623"/>
    <lineage>
        <taxon>Bacteria</taxon>
        <taxon>Pseudomonadati</taxon>
        <taxon>Pseudomonadota</taxon>
        <taxon>Alphaproteobacteria</taxon>
        <taxon>Rickettsiales</taxon>
        <taxon>Rickettsiaceae</taxon>
        <taxon>Rickettsieae</taxon>
        <taxon>Rickettsia</taxon>
        <taxon>spotted fever group</taxon>
    </lineage>
</organism>
<dbReference type="SUPFAM" id="SSF56601">
    <property type="entry name" value="beta-lactamase/transpeptidase-like"/>
    <property type="match status" value="1"/>
</dbReference>
<dbReference type="Pfam" id="PF00905">
    <property type="entry name" value="Transpeptidase"/>
    <property type="match status" value="1"/>
</dbReference>
<dbReference type="Gene3D" id="3.40.710.10">
    <property type="entry name" value="DD-peptidase/beta-lactamase superfamily"/>
    <property type="match status" value="1"/>
</dbReference>
<name>A0A9E6MH05_9RICK</name>
<comment type="catalytic activity">
    <reaction evidence="11">
        <text>[GlcNAc-(1-&gt;4)-Mur2Ac(oyl-L-Ala-gamma-D-Glu-L-Lys-D-Ala-D-Ala)](n)-di-trans,octa-cis-undecaprenyl diphosphate + beta-D-GlcNAc-(1-&gt;4)-Mur2Ac(oyl-L-Ala-gamma-D-Glu-L-Lys-D-Ala-D-Ala)-di-trans,octa-cis-undecaprenyl diphosphate = [GlcNAc-(1-&gt;4)-Mur2Ac(oyl-L-Ala-gamma-D-Glu-L-Lys-D-Ala-D-Ala)](n+1)-di-trans,octa-cis-undecaprenyl diphosphate + di-trans,octa-cis-undecaprenyl diphosphate + H(+)</text>
        <dbReference type="Rhea" id="RHEA:23708"/>
        <dbReference type="Rhea" id="RHEA-COMP:9602"/>
        <dbReference type="Rhea" id="RHEA-COMP:9603"/>
        <dbReference type="ChEBI" id="CHEBI:15378"/>
        <dbReference type="ChEBI" id="CHEBI:58405"/>
        <dbReference type="ChEBI" id="CHEBI:60033"/>
        <dbReference type="ChEBI" id="CHEBI:78435"/>
        <dbReference type="EC" id="2.4.99.28"/>
    </reaction>
</comment>
<dbReference type="EC" id="2.4.99.28" evidence="10"/>
<dbReference type="NCBIfam" id="TIGR02073">
    <property type="entry name" value="PBP_1c"/>
    <property type="match status" value="1"/>
</dbReference>
<keyword evidence="17" id="KW-1185">Reference proteome</keyword>
<dbReference type="InterPro" id="IPR001460">
    <property type="entry name" value="PCN-bd_Tpept"/>
</dbReference>
<evidence type="ECO:0000313" key="16">
    <source>
        <dbReference type="EMBL" id="QQV74723.1"/>
    </source>
</evidence>
<evidence type="ECO:0000256" key="9">
    <source>
        <dbReference type="ARBA" id="ARBA00023268"/>
    </source>
</evidence>
<evidence type="ECO:0000256" key="6">
    <source>
        <dbReference type="ARBA" id="ARBA00022676"/>
    </source>
</evidence>
<dbReference type="InterPro" id="IPR001264">
    <property type="entry name" value="Glyco_trans_51"/>
</dbReference>
<keyword evidence="9" id="KW-0511">Multifunctional enzyme</keyword>
<gene>
    <name evidence="16" type="primary">pbpC</name>
    <name evidence="16" type="ORF">H6P87_00261</name>
</gene>
<evidence type="ECO:0000256" key="4">
    <source>
        <dbReference type="ARBA" id="ARBA00022645"/>
    </source>
</evidence>
<sequence>MTLNYKVHKLSLKTKLLFITISGIIILYFAIPPAPLLKNISFSQRVFDRNGELMRISLSKDDKYRIFTPISEIPASFIEAVLLYEDRHFYKHFGVNPVSLAKAFYSTYLQNNRKIGGSTITMQVARLRYGISSSTILGKIHQSIKAIHVELHYSKNEILEAYLNLVPYGSNIEGIAAGSYIYFNRDLKDLNLIDILSLAVIPQNPLKRGGNDINIFKARKYLFTEWLTTHPQDIIYNKLISLPIKFNQNKNLPFIAPHFTLDILANNDSPIIYTTIDKNLQTTIEKQVRLYINNLKKYGINNASIILIDFTTMEVLASVGSGDFFNNDICGQINGTKSRRSPGSALKPFVYALSFDQSLIHPLTLLKDTPTYYDHYKPENFDSRFTGGLSARESLIKSRNVPVIFLASKLKKPNFYEFLQQAKISGLRKPENYGLSIVLGTAEITLEELTTLYAMLANFGTYKPLRKNLMSSRGLSTGSRKNLKRLDPVDKPRGDTDAVLLSPEASYLTLDIIKDTTRPITYNNTKHNLPIYWKTGTSSSFRDALSVGIFGKYVLAVWVGDFKGQTHGTFTGNISAAPLFFNVIESIAQPNKDEDLIFSKINELNITKVKVCADTGDIDNDMCPVKAETLFIKGKSPIKQSGIYRKMLIDLKTGMPACNFIKGQTEYKTVNLWPTDMLSVYQKAGIHILPKPIPTNHCNRLINWHHQKPKIIYPLRNSIHSIKDSGNITFSAISDNKTNNVFWFVDNELIATAKSNEPVIWKAKIGEFIIRAISDSGENDNIKIYIKE</sequence>
<keyword evidence="5" id="KW-0645">Protease</keyword>
<evidence type="ECO:0000256" key="2">
    <source>
        <dbReference type="ARBA" id="ARBA00007090"/>
    </source>
</evidence>
<dbReference type="InterPro" id="IPR011815">
    <property type="entry name" value="PBP_1c"/>
</dbReference>
<dbReference type="Proteomes" id="UP000595296">
    <property type="component" value="Chromosome"/>
</dbReference>
<evidence type="ECO:0000256" key="12">
    <source>
        <dbReference type="SAM" id="Phobius"/>
    </source>
</evidence>
<evidence type="ECO:0000259" key="14">
    <source>
        <dbReference type="Pfam" id="PF00912"/>
    </source>
</evidence>
<evidence type="ECO:0000256" key="8">
    <source>
        <dbReference type="ARBA" id="ARBA00022801"/>
    </source>
</evidence>
<keyword evidence="12" id="KW-0472">Membrane</keyword>
<feature type="transmembrane region" description="Helical" evidence="12">
    <location>
        <begin position="12"/>
        <end position="31"/>
    </location>
</feature>
<evidence type="ECO:0000256" key="5">
    <source>
        <dbReference type="ARBA" id="ARBA00022670"/>
    </source>
</evidence>
<protein>
    <recommendedName>
        <fullName evidence="10">peptidoglycan glycosyltransferase</fullName>
        <ecNumber evidence="10">2.4.99.28</ecNumber>
    </recommendedName>
</protein>
<dbReference type="PANTHER" id="PTHR32282">
    <property type="entry name" value="BINDING PROTEIN TRANSPEPTIDASE, PUTATIVE-RELATED"/>
    <property type="match status" value="1"/>
</dbReference>
<keyword evidence="4" id="KW-0121">Carboxypeptidase</keyword>
<comment type="similarity">
    <text evidence="2">In the C-terminal section; belongs to the transpeptidase family.</text>
</comment>
<dbReference type="NCBIfam" id="TIGR03777">
    <property type="entry name" value="RPE4"/>
    <property type="match status" value="1"/>
</dbReference>
<keyword evidence="8" id="KW-0378">Hydrolase</keyword>
<feature type="domain" description="Penicillin-binding protein transpeptidase" evidence="13">
    <location>
        <begin position="304"/>
        <end position="541"/>
    </location>
</feature>
<feature type="domain" description="Glycosyl transferase family 51" evidence="14">
    <location>
        <begin position="60"/>
        <end position="207"/>
    </location>
</feature>
<comment type="similarity">
    <text evidence="3">In the N-terminal section; belongs to the glycosyltransferase 51 family.</text>
</comment>
<dbReference type="SUPFAM" id="SSF53955">
    <property type="entry name" value="Lysozyme-like"/>
    <property type="match status" value="1"/>
</dbReference>
<evidence type="ECO:0000259" key="13">
    <source>
        <dbReference type="Pfam" id="PF00905"/>
    </source>
</evidence>
<evidence type="ECO:0000256" key="10">
    <source>
        <dbReference type="ARBA" id="ARBA00044770"/>
    </source>
</evidence>
<keyword evidence="6" id="KW-0328">Glycosyltransferase</keyword>
<evidence type="ECO:0000313" key="17">
    <source>
        <dbReference type="Proteomes" id="UP000595296"/>
    </source>
</evidence>
<keyword evidence="12" id="KW-0812">Transmembrane</keyword>
<dbReference type="Pfam" id="PF06832">
    <property type="entry name" value="BiPBP_C"/>
    <property type="match status" value="1"/>
</dbReference>
<evidence type="ECO:0000256" key="7">
    <source>
        <dbReference type="ARBA" id="ARBA00022679"/>
    </source>
</evidence>
<dbReference type="InterPro" id="IPR009647">
    <property type="entry name" value="PBP_C"/>
</dbReference>
<dbReference type="InterPro" id="IPR023346">
    <property type="entry name" value="Lysozyme-like_dom_sf"/>
</dbReference>